<keyword evidence="1" id="KW-0732">Signal</keyword>
<dbReference type="Proteomes" id="UP000187203">
    <property type="component" value="Unassembled WGS sequence"/>
</dbReference>
<dbReference type="EMBL" id="AWUE01015438">
    <property type="protein sequence ID" value="OMO97534.1"/>
    <property type="molecule type" value="Genomic_DNA"/>
</dbReference>
<proteinExistence type="predicted"/>
<accession>A0A1R3JRV6</accession>
<evidence type="ECO:0000313" key="2">
    <source>
        <dbReference type="EMBL" id="OMO97534.1"/>
    </source>
</evidence>
<keyword evidence="3" id="KW-1185">Reference proteome</keyword>
<organism evidence="2 3">
    <name type="scientific">Corchorus olitorius</name>
    <dbReference type="NCBI Taxonomy" id="93759"/>
    <lineage>
        <taxon>Eukaryota</taxon>
        <taxon>Viridiplantae</taxon>
        <taxon>Streptophyta</taxon>
        <taxon>Embryophyta</taxon>
        <taxon>Tracheophyta</taxon>
        <taxon>Spermatophyta</taxon>
        <taxon>Magnoliopsida</taxon>
        <taxon>eudicotyledons</taxon>
        <taxon>Gunneridae</taxon>
        <taxon>Pentapetalae</taxon>
        <taxon>rosids</taxon>
        <taxon>malvids</taxon>
        <taxon>Malvales</taxon>
        <taxon>Malvaceae</taxon>
        <taxon>Grewioideae</taxon>
        <taxon>Apeibeae</taxon>
        <taxon>Corchorus</taxon>
    </lineage>
</organism>
<protein>
    <submittedName>
        <fullName evidence="2">Uncharacterized protein</fullName>
    </submittedName>
</protein>
<sequence>MVKFRTVFVAVILASGKILMDIVTQSEAAPPWAVTQTKYGYEKAKNKSKY</sequence>
<reference evidence="3" key="1">
    <citation type="submission" date="2013-09" db="EMBL/GenBank/DDBJ databases">
        <title>Corchorus olitorius genome sequencing.</title>
        <authorList>
            <person name="Alam M."/>
            <person name="Haque M.S."/>
            <person name="Islam M.S."/>
            <person name="Emdad E.M."/>
            <person name="Islam M.M."/>
            <person name="Ahmed B."/>
            <person name="Halim A."/>
            <person name="Hossen Q.M.M."/>
            <person name="Hossain M.Z."/>
            <person name="Ahmed R."/>
            <person name="Khan M.M."/>
            <person name="Islam R."/>
            <person name="Rashid M.M."/>
            <person name="Khan S.A."/>
            <person name="Rahman M.S."/>
            <person name="Alam M."/>
            <person name="Yahiya A.S."/>
            <person name="Khan M.S."/>
            <person name="Azam M.S."/>
            <person name="Haque T."/>
            <person name="Lashkar M.Z.H."/>
            <person name="Akhand A.I."/>
            <person name="Morshed G."/>
            <person name="Roy S."/>
            <person name="Uddin K.S."/>
            <person name="Rabeya T."/>
            <person name="Hossain A.S."/>
            <person name="Chowdhury A."/>
            <person name="Snigdha A.R."/>
            <person name="Mortoza M.S."/>
            <person name="Matin S.A."/>
            <person name="Hoque S.M.E."/>
            <person name="Islam M.K."/>
            <person name="Roy D.K."/>
            <person name="Haider R."/>
            <person name="Moosa M.M."/>
            <person name="Elias S.M."/>
            <person name="Hasan A.M."/>
            <person name="Jahan S."/>
            <person name="Shafiuddin M."/>
            <person name="Mahmood N."/>
            <person name="Shommy N.S."/>
        </authorList>
    </citation>
    <scope>NUCLEOTIDE SEQUENCE [LARGE SCALE GENOMIC DNA]</scope>
    <source>
        <strain evidence="3">cv. O-4</strain>
    </source>
</reference>
<name>A0A1R3JRV6_9ROSI</name>
<dbReference type="AlphaFoldDB" id="A0A1R3JRV6"/>
<gene>
    <name evidence="2" type="ORF">COLO4_14563</name>
</gene>
<evidence type="ECO:0000256" key="1">
    <source>
        <dbReference type="SAM" id="SignalP"/>
    </source>
</evidence>
<dbReference type="OrthoDB" id="10294983at2759"/>
<feature type="chain" id="PRO_5012661346" evidence="1">
    <location>
        <begin position="29"/>
        <end position="50"/>
    </location>
</feature>
<evidence type="ECO:0000313" key="3">
    <source>
        <dbReference type="Proteomes" id="UP000187203"/>
    </source>
</evidence>
<feature type="signal peptide" evidence="1">
    <location>
        <begin position="1"/>
        <end position="28"/>
    </location>
</feature>
<comment type="caution">
    <text evidence="2">The sequence shown here is derived from an EMBL/GenBank/DDBJ whole genome shotgun (WGS) entry which is preliminary data.</text>
</comment>